<evidence type="ECO:0000256" key="8">
    <source>
        <dbReference type="ARBA" id="ARBA00022758"/>
    </source>
</evidence>
<evidence type="ECO:0000256" key="16">
    <source>
        <dbReference type="PROSITE-ProRule" id="PRU00985"/>
    </source>
</evidence>
<dbReference type="CDD" id="cd21166">
    <property type="entry name" value="NTD_av_Nsp11-like"/>
    <property type="match status" value="1"/>
</dbReference>
<dbReference type="GO" id="GO:0039694">
    <property type="term" value="P:viral RNA genome replication"/>
    <property type="evidence" value="ECO:0007669"/>
    <property type="project" value="InterPro"/>
</dbReference>
<evidence type="ECO:0000256" key="11">
    <source>
        <dbReference type="ARBA" id="ARBA00022953"/>
    </source>
</evidence>
<feature type="domain" description="(+)RNA virus helicase C-terminal" evidence="20">
    <location>
        <begin position="341"/>
        <end position="630"/>
    </location>
</feature>
<keyword evidence="17" id="KW-0255">Endonuclease</keyword>
<feature type="domain" description="NendoU" evidence="21">
    <location>
        <begin position="751"/>
        <end position="873"/>
    </location>
</feature>
<dbReference type="GO" id="GO:0008270">
    <property type="term" value="F:zinc ion binding"/>
    <property type="evidence" value="ECO:0007669"/>
    <property type="project" value="UniProtKB-KW"/>
</dbReference>
<dbReference type="InterPro" id="IPR001205">
    <property type="entry name" value="RNA-dir_pol_C"/>
</dbReference>
<dbReference type="InterPro" id="IPR043502">
    <property type="entry name" value="DNA/RNA_pol_sf"/>
</dbReference>
<dbReference type="InterPro" id="IPR027351">
    <property type="entry name" value="(+)RNA_virus_helicase_core_dom"/>
</dbReference>
<dbReference type="InterPro" id="IPR043128">
    <property type="entry name" value="Rev_trsase/Diguanyl_cyclase"/>
</dbReference>
<dbReference type="GO" id="GO:0003724">
    <property type="term" value="F:RNA helicase activity"/>
    <property type="evidence" value="ECO:0007669"/>
    <property type="project" value="UniProtKB-EC"/>
</dbReference>
<evidence type="ECO:0000256" key="1">
    <source>
        <dbReference type="ARBA" id="ARBA00004301"/>
    </source>
</evidence>
<evidence type="ECO:0000259" key="18">
    <source>
        <dbReference type="PROSITE" id="PS50507"/>
    </source>
</evidence>
<evidence type="ECO:0000256" key="7">
    <source>
        <dbReference type="ARBA" id="ARBA00022741"/>
    </source>
</evidence>
<feature type="active site" evidence="17">
    <location>
        <position position="797"/>
    </location>
</feature>
<keyword evidence="6" id="KW-0548">Nucleotidyltransferase</keyword>
<sequence length="994" mass="111539">MPLYVVNCCHDLLVTTNHAVTKRGGLSSGDPVTSIANTIYSLVLFTQHMLLSYLKLGHPKFVLALNEQLTMEQLLEDQDIAVYSDDVVLHTHRMMTHQWWNEHLSLALGFKTDPKKTEIGLSAEFLGCRYIEGQLVPKRDRVLAALCYKVGCRNAFEYYASASAILMDASSCTVYDKEWFSNLVERVRKCANEDGYTFPDFQWYEMIFSKLQQEGGQVTCCRCPAKVVAKTACGLKFCPLHAYQHQHCPVWLSLCGHNINSDQKCSLCDFPMMRNTDVNIAQLEKDFPFVVKNVRTTVTAGVAANLQPGFYRTVKGKRVKAKREPHGVVVDLQDGDHTLICVPTDWSRINFVSMMRNASLSTYIQGPPGCGKSYYIMNNIGPNDTLLVPTHALLDEYIKTGRFNHRGNGPVDPLGPNLGLLCSRDLKGRIYIDEGCFCNPLDVAKVLSISPVILIGDHNQLAPVGCDKPFYAIAHMKVLRLDSVYRYSQNIVNIIAPFYDFPIVSKATVQTTFELAPLDPDFDGVTLTPYHKDRTGNFMTIDSSQGSTYDRVQIYLPTPGSLTLPRAIVAITRARRHVRLVDPFQQFKALGFVLPEGIPVLDGTERVDGWCPEYHLSGLIGYVDVHSLPNGSKVLVRKGLEPPQNVDPIWFESQAISCLPKVAHNLGYWFSPDLQQFDKIVPELCPHWPVVTARNECTWPDRLVVSLCPLSKFSIPAVAAGYYVGPSLFLGKPGVVSYYLTEYRNNNPVTLPTSLYSTGRFEANNRKYLDDAEEMFAKAHYHAFVGEDSKSVVGGCHHITSQFLPDQLPMGSVVVIGVSSPGKSCKAKCSVFDIYLPLLEPFLNISGKSKVQNIIIDHKPYRLMVWKDATCYVQMEGSNALLAFLRTQSFPRGCTFHIDLDDVRTNATLSRSPNVYVGHYQMDAPVLITTDAFSNEKYRLVAWQKYTTGETVYRYDYTGEDNTFHNIVQLHKLSNCLPIQPMQARNYALVNFDG</sequence>
<dbReference type="GO" id="GO:0075523">
    <property type="term" value="P:viral translational frameshifting"/>
    <property type="evidence" value="ECO:0007669"/>
    <property type="project" value="UniProtKB-KW"/>
</dbReference>
<keyword evidence="9 17" id="KW-0378">Hydrolase</keyword>
<dbReference type="GO" id="GO:0016787">
    <property type="term" value="F:hydrolase activity"/>
    <property type="evidence" value="ECO:0007669"/>
    <property type="project" value="UniProtKB-KW"/>
</dbReference>
<dbReference type="GO" id="GO:0005524">
    <property type="term" value="F:ATP binding"/>
    <property type="evidence" value="ECO:0007669"/>
    <property type="project" value="UniProtKB-KW"/>
</dbReference>
<dbReference type="PROSITE" id="PS50507">
    <property type="entry name" value="RDRP_SSRNA_POS"/>
    <property type="match status" value="1"/>
</dbReference>
<dbReference type="GO" id="GO:0033644">
    <property type="term" value="C:host cell membrane"/>
    <property type="evidence" value="ECO:0007669"/>
    <property type="project" value="UniProtKB-SubCell"/>
</dbReference>
<keyword evidence="7" id="KW-0547">Nucleotide-binding</keyword>
<keyword evidence="16" id="KW-0863">Zinc-finger</keyword>
<evidence type="ECO:0000259" key="19">
    <source>
        <dbReference type="PROSITE" id="PS51652"/>
    </source>
</evidence>
<evidence type="ECO:0000256" key="14">
    <source>
        <dbReference type="ARBA" id="ARBA00047984"/>
    </source>
</evidence>
<dbReference type="CDD" id="cd18786">
    <property type="entry name" value="SF1_C"/>
    <property type="match status" value="1"/>
</dbReference>
<reference evidence="22" key="2">
    <citation type="submission" date="2024-01" db="EMBL/GenBank/DDBJ databases">
        <authorList>
            <person name="Zhang X.-A."/>
            <person name="Zhang J.-T."/>
            <person name="Hu Z.-Y."/>
            <person name="Liu W."/>
        </authorList>
    </citation>
    <scope>NUCLEOTIDE SEQUENCE</scope>
    <source>
        <strain evidence="22">Arter_2</strain>
    </source>
</reference>
<keyword evidence="10" id="KW-0067">ATP-binding</keyword>
<name>A0AB38ZJX6_9NIDO</name>
<keyword evidence="11" id="KW-0693">Viral RNA replication</keyword>
<keyword evidence="16" id="KW-0862">Zinc</keyword>
<dbReference type="GO" id="GO:0004519">
    <property type="term" value="F:endonuclease activity"/>
    <property type="evidence" value="ECO:0007669"/>
    <property type="project" value="UniProtKB-UniRule"/>
</dbReference>
<evidence type="ECO:0000256" key="12">
    <source>
        <dbReference type="ARBA" id="ARBA00022989"/>
    </source>
</evidence>
<evidence type="ECO:0000256" key="13">
    <source>
        <dbReference type="ARBA" id="ARBA00029611"/>
    </source>
</evidence>
<dbReference type="Pfam" id="PF19215">
    <property type="entry name" value="CoV_NSP15_C"/>
    <property type="match status" value="1"/>
</dbReference>
<evidence type="ECO:0000259" key="21">
    <source>
        <dbReference type="PROSITE" id="PS51958"/>
    </source>
</evidence>
<dbReference type="Pfam" id="PF22049">
    <property type="entry name" value="PRRSV-NSP11_N"/>
    <property type="match status" value="1"/>
</dbReference>
<evidence type="ECO:0000259" key="20">
    <source>
        <dbReference type="PROSITE" id="PS51657"/>
    </source>
</evidence>
<protein>
    <recommendedName>
        <fullName evidence="2">Replicase polyprotein 1ab</fullName>
    </recommendedName>
    <alternativeName>
        <fullName evidence="13">ORF1ab polyprotein</fullName>
    </alternativeName>
</protein>
<keyword evidence="17" id="KW-0540">Nuclease</keyword>
<dbReference type="SUPFAM" id="SSF142877">
    <property type="entry name" value="EndoU-like"/>
    <property type="match status" value="1"/>
</dbReference>
<dbReference type="GO" id="GO:0003678">
    <property type="term" value="F:DNA helicase activity"/>
    <property type="evidence" value="ECO:0007669"/>
    <property type="project" value="UniProtKB-EC"/>
</dbReference>
<dbReference type="EMBL" id="PP272608">
    <property type="protein sequence ID" value="WZI33322.1"/>
    <property type="molecule type" value="Genomic_RNA"/>
</dbReference>
<evidence type="ECO:0000256" key="3">
    <source>
        <dbReference type="ARBA" id="ARBA00022484"/>
    </source>
</evidence>
<organism evidence="22">
    <name type="scientific">Crocidura shantungensis arterivirus 2</name>
    <dbReference type="NCBI Taxonomy" id="3139508"/>
    <lineage>
        <taxon>Viruses</taxon>
        <taxon>Riboviria</taxon>
        <taxon>Orthornavirae</taxon>
        <taxon>Pisuviricota</taxon>
        <taxon>Pisoniviricetes</taxon>
        <taxon>Nidovirales</taxon>
        <taxon>Arnidovirineae</taxon>
        <taxon>Arteriviridae</taxon>
    </lineage>
</organism>
<dbReference type="InterPro" id="IPR044314">
    <property type="entry name" value="NSP11_NendoU_Av"/>
</dbReference>
<dbReference type="CDD" id="cd21160">
    <property type="entry name" value="NendoU_av_Nsp11-like"/>
    <property type="match status" value="1"/>
</dbReference>
<dbReference type="GO" id="GO:0004540">
    <property type="term" value="F:RNA nuclease activity"/>
    <property type="evidence" value="ECO:0007669"/>
    <property type="project" value="UniProtKB-ARBA"/>
</dbReference>
<dbReference type="PROSITE" id="PS51652">
    <property type="entry name" value="AV_ZBD"/>
    <property type="match status" value="1"/>
</dbReference>
<dbReference type="GO" id="GO:0003968">
    <property type="term" value="F:RNA-directed RNA polymerase activity"/>
    <property type="evidence" value="ECO:0007669"/>
    <property type="project" value="UniProtKB-KW"/>
</dbReference>
<comment type="subcellular location">
    <subcellularLocation>
        <location evidence="1">Host membrane</location>
        <topology evidence="1">Multi-pass membrane protein</topology>
    </subcellularLocation>
</comment>
<keyword evidence="3" id="KW-0696">RNA-directed RNA polymerase</keyword>
<feature type="domain" description="AV ZBD" evidence="19">
    <location>
        <begin position="215"/>
        <end position="279"/>
    </location>
</feature>
<dbReference type="InterPro" id="IPR007094">
    <property type="entry name" value="RNA-dir_pol_PSvirus"/>
</dbReference>
<proteinExistence type="predicted"/>
<evidence type="ECO:0000256" key="9">
    <source>
        <dbReference type="ARBA" id="ARBA00022801"/>
    </source>
</evidence>
<evidence type="ECO:0000256" key="10">
    <source>
        <dbReference type="ARBA" id="ARBA00022840"/>
    </source>
</evidence>
<keyword evidence="12" id="KW-0472">Membrane</keyword>
<dbReference type="PROSITE" id="PS51958">
    <property type="entry name" value="NENDOU"/>
    <property type="match status" value="1"/>
</dbReference>
<evidence type="ECO:0000256" key="6">
    <source>
        <dbReference type="ARBA" id="ARBA00022695"/>
    </source>
</evidence>
<keyword evidence="4" id="KW-0808">Transferase</keyword>
<keyword evidence="12" id="KW-1133">Transmembrane helix</keyword>
<comment type="catalytic activity">
    <reaction evidence="14">
        <text>ATP + H2O = ADP + phosphate + H(+)</text>
        <dbReference type="Rhea" id="RHEA:13065"/>
        <dbReference type="ChEBI" id="CHEBI:15377"/>
        <dbReference type="ChEBI" id="CHEBI:15378"/>
        <dbReference type="ChEBI" id="CHEBI:30616"/>
        <dbReference type="ChEBI" id="CHEBI:43474"/>
        <dbReference type="ChEBI" id="CHEBI:456216"/>
        <dbReference type="EC" id="3.6.4.13"/>
    </reaction>
</comment>
<evidence type="ECO:0000256" key="15">
    <source>
        <dbReference type="ARBA" id="ARBA00047995"/>
    </source>
</evidence>
<feature type="domain" description="RdRp catalytic" evidence="18">
    <location>
        <begin position="1"/>
        <end position="99"/>
    </location>
</feature>
<keyword evidence="5" id="KW-0812">Transmembrane</keyword>
<dbReference type="Pfam" id="PF00680">
    <property type="entry name" value="RdRP_1"/>
    <property type="match status" value="1"/>
</dbReference>
<dbReference type="Gene3D" id="3.30.70.270">
    <property type="match status" value="1"/>
</dbReference>
<dbReference type="CDD" id="cd21405">
    <property type="entry name" value="ZBD_av_Nsp10-like"/>
    <property type="match status" value="1"/>
</dbReference>
<dbReference type="GO" id="GO:0006351">
    <property type="term" value="P:DNA-templated transcription"/>
    <property type="evidence" value="ECO:0007669"/>
    <property type="project" value="InterPro"/>
</dbReference>
<dbReference type="SUPFAM" id="SSF56672">
    <property type="entry name" value="DNA/RNA polymerases"/>
    <property type="match status" value="1"/>
</dbReference>
<comment type="catalytic activity">
    <reaction evidence="15">
        <text>ATP + H2O = ADP + phosphate + H(+)</text>
        <dbReference type="Rhea" id="RHEA:13065"/>
        <dbReference type="ChEBI" id="CHEBI:15377"/>
        <dbReference type="ChEBI" id="CHEBI:15378"/>
        <dbReference type="ChEBI" id="CHEBI:30616"/>
        <dbReference type="ChEBI" id="CHEBI:43474"/>
        <dbReference type="ChEBI" id="CHEBI:456216"/>
        <dbReference type="EC" id="3.6.4.12"/>
    </reaction>
</comment>
<dbReference type="InterPro" id="IPR037227">
    <property type="entry name" value="EndoU-like"/>
</dbReference>
<dbReference type="InterPro" id="IPR027417">
    <property type="entry name" value="P-loop_NTPase"/>
</dbReference>
<keyword evidence="16" id="KW-0479">Metal-binding</keyword>
<reference evidence="22" key="1">
    <citation type="journal article" date="2024" name="NPJ Biofilms Microbiomes">
        <title>Decoding the RNA viromes in shrew lungs along the eastern coast of China.</title>
        <authorList>
            <person name="Zhang J.T."/>
            <person name="Hu Z.Y."/>
            <person name="Tang F."/>
            <person name="Liu Y.T."/>
            <person name="Tan W.L."/>
            <person name="Ma X.F."/>
            <person name="Zhang Y.F."/>
            <person name="Si G.Q."/>
            <person name="Zhang L."/>
            <person name="Zhang M.Q."/>
            <person name="Peng C."/>
            <person name="Fu B.K."/>
            <person name="Fang L.Q."/>
            <person name="Zhang X.A."/>
            <person name="Liu W."/>
        </authorList>
    </citation>
    <scope>NUCLEOTIDE SEQUENCE</scope>
    <source>
        <strain evidence="22">Arter_2</strain>
    </source>
</reference>
<keyword evidence="8" id="KW-0688">Ribosomal frameshifting</keyword>
<dbReference type="SUPFAM" id="SSF52540">
    <property type="entry name" value="P-loop containing nucleoside triphosphate hydrolases"/>
    <property type="match status" value="2"/>
</dbReference>
<dbReference type="PROSITE" id="PS51657">
    <property type="entry name" value="PSRV_HELICASE"/>
    <property type="match status" value="1"/>
</dbReference>
<dbReference type="Gene3D" id="3.40.50.300">
    <property type="entry name" value="P-loop containing nucleotide triphosphate hydrolases"/>
    <property type="match status" value="2"/>
</dbReference>
<evidence type="ECO:0000256" key="5">
    <source>
        <dbReference type="ARBA" id="ARBA00022692"/>
    </source>
</evidence>
<dbReference type="GO" id="GO:0003723">
    <property type="term" value="F:RNA binding"/>
    <property type="evidence" value="ECO:0007669"/>
    <property type="project" value="InterPro"/>
</dbReference>
<feature type="active site" evidence="17">
    <location>
        <position position="826"/>
    </location>
</feature>
<dbReference type="InterPro" id="IPR044320">
    <property type="entry name" value="NSP11_Av_N"/>
</dbReference>
<feature type="active site" evidence="17">
    <location>
        <position position="782"/>
    </location>
</feature>
<dbReference type="InterPro" id="IPR043609">
    <property type="entry name" value="NendoU_nidovirus"/>
</dbReference>
<dbReference type="Pfam" id="PF01443">
    <property type="entry name" value="Viral_helicase1"/>
    <property type="match status" value="1"/>
</dbReference>
<evidence type="ECO:0000256" key="4">
    <source>
        <dbReference type="ARBA" id="ARBA00022679"/>
    </source>
</evidence>
<dbReference type="InterPro" id="IPR027355">
    <property type="entry name" value="NSP10_Av_ZBD"/>
</dbReference>
<accession>A0AB38ZJX6</accession>
<evidence type="ECO:0000256" key="2">
    <source>
        <dbReference type="ARBA" id="ARBA00022087"/>
    </source>
</evidence>
<evidence type="ECO:0000256" key="17">
    <source>
        <dbReference type="PROSITE-ProRule" id="PRU01303"/>
    </source>
</evidence>
<evidence type="ECO:0000313" key="22">
    <source>
        <dbReference type="EMBL" id="WZI33322.1"/>
    </source>
</evidence>